<dbReference type="SUPFAM" id="SSF46689">
    <property type="entry name" value="Homeodomain-like"/>
    <property type="match status" value="4"/>
</dbReference>
<feature type="compositionally biased region" description="Low complexity" evidence="5">
    <location>
        <begin position="413"/>
        <end position="451"/>
    </location>
</feature>
<dbReference type="Proteomes" id="UP000007798">
    <property type="component" value="Unassembled WGS sequence"/>
</dbReference>
<dbReference type="GO" id="GO:0006357">
    <property type="term" value="P:regulation of transcription by RNA polymerase II"/>
    <property type="evidence" value="ECO:0007669"/>
    <property type="project" value="TreeGrafter"/>
</dbReference>
<dbReference type="eggNOG" id="ENOG502R03T">
    <property type="taxonomic scope" value="Eukaryota"/>
</dbReference>
<dbReference type="SMART" id="SM00225">
    <property type="entry name" value="BTB"/>
    <property type="match status" value="1"/>
</dbReference>
<feature type="region of interest" description="Disordered" evidence="5">
    <location>
        <begin position="230"/>
        <end position="282"/>
    </location>
</feature>
<dbReference type="Gene3D" id="3.30.710.10">
    <property type="entry name" value="Potassium Channel Kv1.1, Chain A"/>
    <property type="match status" value="1"/>
</dbReference>
<feature type="region of interest" description="Disordered" evidence="5">
    <location>
        <begin position="835"/>
        <end position="926"/>
    </location>
</feature>
<dbReference type="GO" id="GO:0003677">
    <property type="term" value="F:DNA binding"/>
    <property type="evidence" value="ECO:0007669"/>
    <property type="project" value="UniProtKB-UniRule"/>
</dbReference>
<dbReference type="InterPro" id="IPR051095">
    <property type="entry name" value="Dros_DevTransReg"/>
</dbReference>
<dbReference type="InterPro" id="IPR000210">
    <property type="entry name" value="BTB/POZ_dom"/>
</dbReference>
<dbReference type="PANTHER" id="PTHR23110">
    <property type="entry name" value="BTB DOMAIN TRANSCRIPTION FACTOR"/>
    <property type="match status" value="1"/>
</dbReference>
<feature type="compositionally biased region" description="Basic and acidic residues" evidence="5">
    <location>
        <begin position="230"/>
        <end position="240"/>
    </location>
</feature>
<dbReference type="HOGENOM" id="CLU_010922_0_0_1"/>
<evidence type="ECO:0000256" key="3">
    <source>
        <dbReference type="ARBA" id="ARBA00023242"/>
    </source>
</evidence>
<evidence type="ECO:0008006" key="10">
    <source>
        <dbReference type="Google" id="ProtNLM"/>
    </source>
</evidence>
<feature type="DNA-binding region" description="H-T-H motif" evidence="4">
    <location>
        <begin position="721"/>
        <end position="741"/>
    </location>
</feature>
<feature type="DNA-binding region" description="H-T-H motif" evidence="4">
    <location>
        <begin position="666"/>
        <end position="686"/>
    </location>
</feature>
<feature type="compositionally biased region" description="Polar residues" evidence="5">
    <location>
        <begin position="258"/>
        <end position="268"/>
    </location>
</feature>
<feature type="compositionally biased region" description="Low complexity" evidence="5">
    <location>
        <begin position="895"/>
        <end position="918"/>
    </location>
</feature>
<dbReference type="FunCoup" id="B4MIR4">
    <property type="interactions" value="598"/>
</dbReference>
<dbReference type="EMBL" id="CH963719">
    <property type="protein sequence ID" value="EDW72003.2"/>
    <property type="molecule type" value="Genomic_DNA"/>
</dbReference>
<dbReference type="InParanoid" id="B4MIR4"/>
<gene>
    <name evidence="8" type="primary">Dwil\GK10716</name>
    <name evidence="8" type="ORF">Dwil_GK10716</name>
</gene>
<dbReference type="InterPro" id="IPR011333">
    <property type="entry name" value="SKP1/BTB/POZ_sf"/>
</dbReference>
<dbReference type="Pfam" id="PF05225">
    <property type="entry name" value="HTH_psq"/>
    <property type="match status" value="4"/>
</dbReference>
<dbReference type="CDD" id="cd18315">
    <property type="entry name" value="BTB_POZ_BAB-like"/>
    <property type="match status" value="1"/>
</dbReference>
<organism evidence="8 9">
    <name type="scientific">Drosophila willistoni</name>
    <name type="common">Fruit fly</name>
    <dbReference type="NCBI Taxonomy" id="7260"/>
    <lineage>
        <taxon>Eukaryota</taxon>
        <taxon>Metazoa</taxon>
        <taxon>Ecdysozoa</taxon>
        <taxon>Arthropoda</taxon>
        <taxon>Hexapoda</taxon>
        <taxon>Insecta</taxon>
        <taxon>Pterygota</taxon>
        <taxon>Neoptera</taxon>
        <taxon>Endopterygota</taxon>
        <taxon>Diptera</taxon>
        <taxon>Brachycera</taxon>
        <taxon>Muscomorpha</taxon>
        <taxon>Ephydroidea</taxon>
        <taxon>Drosophilidae</taxon>
        <taxon>Drosophila</taxon>
        <taxon>Sophophora</taxon>
    </lineage>
</organism>
<feature type="domain" description="HTH psq-type" evidence="7">
    <location>
        <begin position="638"/>
        <end position="690"/>
    </location>
</feature>
<sequence>MAAAVRHHQYFSLRWNNYQNTMTSVFQQLREDLSFVDVTLSCEHGSLKAHKVVLSACSTYFQKLLLENPCKHPTIILPADIIFTDLKTIIDFVYRGEIDVTESELQGLLRTAEQLKIKGLCETAENADDLNDAATATITVSENIQQSVVGNIVNATIVPGGANSPTAIEQSQQQEHHQQQQQTILIQGQNQTSIVSLHQTVDGNYIPVNATGPGDESDVDNDHELDHVHEHEHEHDHVHDEDDDEDVHESKPNKICKTEQSLVSPTSNSSSASSSAGGGGGGQAAIVTQIVVARDGKDTKNMTSLGMGLNGGLLGVPMGFLDFTPEPPAPSATPVTVTEHVDISCNPSTDTRDLSNPTEPLDIDNHLAQQIHRLDQSPMHSIAHHHTGDESNSNLVQVQHIKSEVIEAKHLSLAAQHQQQQQQQHQQHQQQQQQQHQQHAHQQQQQHLHAQQLLAQQQQQQQQQQHQQQQQQQAAAAAAAAAASGVHAQHGGHVTHADIGGATVMEIDPSQIKHEPGMIITPEIVNMMSSGHMDMYNSDTSEDSMMIANGSPHDQKEPHYTNLDQKHGILGGSGICGPGGAGGGGGSGGNGGGVAGGVAGEKDALKNQNMSLTKASAIYGIPSTTLWQRAHRLGIETPKKEGGTKSWNEDALQNALEALRAGQISANKASKAFGIPSSTLYKIARREGIRLAAPFNAAPTTWTPEDLERALVAIRAGNTSVQKASAEFGIPTGTLYGRCKREGIELSRSNPTPWSEDAMNEALNSVRVGQMSINQAAIHYNLPYSSLYGRFKRGKYDVVANTSGVSLLNTSGNTTGSIEIIEHSQENSLHMLQQQFPYSPSPHPPTPQHHSTPQQHHSSSQQGPPTPQHMQQQQQQHVVHMQSPHQGHMATGHMQQDVVTSSSQVVHGQPQQLQQIYQHHGTPERS</sequence>
<evidence type="ECO:0000259" key="7">
    <source>
        <dbReference type="PROSITE" id="PS50960"/>
    </source>
</evidence>
<evidence type="ECO:0000313" key="9">
    <source>
        <dbReference type="Proteomes" id="UP000007798"/>
    </source>
</evidence>
<protein>
    <recommendedName>
        <fullName evidence="10">BTB domain-containing protein</fullName>
    </recommendedName>
</protein>
<dbReference type="PANTHER" id="PTHR23110:SF102">
    <property type="entry name" value="PIPSQUEAK, ISOFORM O"/>
    <property type="match status" value="1"/>
</dbReference>
<dbReference type="InterPro" id="IPR009057">
    <property type="entry name" value="Homeodomain-like_sf"/>
</dbReference>
<name>B4MIR4_DROWI</name>
<keyword evidence="9" id="KW-1185">Reference proteome</keyword>
<feature type="domain" description="HTH psq-type" evidence="7">
    <location>
        <begin position="693"/>
        <end position="745"/>
    </location>
</feature>
<dbReference type="PROSITE" id="PS50097">
    <property type="entry name" value="BTB"/>
    <property type="match status" value="1"/>
</dbReference>
<dbReference type="FunFam" id="1.10.10.60:FF:000019">
    <property type="entry name" value="Ligand-dependent corepressor isoform 1"/>
    <property type="match status" value="4"/>
</dbReference>
<dbReference type="AlphaFoldDB" id="B4MIR4"/>
<keyword evidence="2 4" id="KW-0238">DNA-binding</keyword>
<dbReference type="FunFam" id="3.30.710.10:FF:000131">
    <property type="entry name" value="Blast:Broad-complex core protein isoform 6"/>
    <property type="match status" value="1"/>
</dbReference>
<dbReference type="InterPro" id="IPR007889">
    <property type="entry name" value="HTH_Psq"/>
</dbReference>
<feature type="domain" description="BTB" evidence="6">
    <location>
        <begin position="36"/>
        <end position="102"/>
    </location>
</feature>
<dbReference type="GO" id="GO:0005634">
    <property type="term" value="C:nucleus"/>
    <property type="evidence" value="ECO:0007669"/>
    <property type="project" value="UniProtKB-SubCell"/>
</dbReference>
<dbReference type="OrthoDB" id="6359816at2759"/>
<reference evidence="8 9" key="1">
    <citation type="journal article" date="2007" name="Nature">
        <title>Evolution of genes and genomes on the Drosophila phylogeny.</title>
        <authorList>
            <consortium name="Drosophila 12 Genomes Consortium"/>
            <person name="Clark A.G."/>
            <person name="Eisen M.B."/>
            <person name="Smith D.R."/>
            <person name="Bergman C.M."/>
            <person name="Oliver B."/>
            <person name="Markow T.A."/>
            <person name="Kaufman T.C."/>
            <person name="Kellis M."/>
            <person name="Gelbart W."/>
            <person name="Iyer V.N."/>
            <person name="Pollard D.A."/>
            <person name="Sackton T.B."/>
            <person name="Larracuente A.M."/>
            <person name="Singh N.D."/>
            <person name="Abad J.P."/>
            <person name="Abt D.N."/>
            <person name="Adryan B."/>
            <person name="Aguade M."/>
            <person name="Akashi H."/>
            <person name="Anderson W.W."/>
            <person name="Aquadro C.F."/>
            <person name="Ardell D.H."/>
            <person name="Arguello R."/>
            <person name="Artieri C.G."/>
            <person name="Barbash D.A."/>
            <person name="Barker D."/>
            <person name="Barsanti P."/>
            <person name="Batterham P."/>
            <person name="Batzoglou S."/>
            <person name="Begun D."/>
            <person name="Bhutkar A."/>
            <person name="Blanco E."/>
            <person name="Bosak S.A."/>
            <person name="Bradley R.K."/>
            <person name="Brand A.D."/>
            <person name="Brent M.R."/>
            <person name="Brooks A.N."/>
            <person name="Brown R.H."/>
            <person name="Butlin R.K."/>
            <person name="Caggese C."/>
            <person name="Calvi B.R."/>
            <person name="Bernardo de Carvalho A."/>
            <person name="Caspi A."/>
            <person name="Castrezana S."/>
            <person name="Celniker S.E."/>
            <person name="Chang J.L."/>
            <person name="Chapple C."/>
            <person name="Chatterji S."/>
            <person name="Chinwalla A."/>
            <person name="Civetta A."/>
            <person name="Clifton S.W."/>
            <person name="Comeron J.M."/>
            <person name="Costello J.C."/>
            <person name="Coyne J.A."/>
            <person name="Daub J."/>
            <person name="David R.G."/>
            <person name="Delcher A.L."/>
            <person name="Delehaunty K."/>
            <person name="Do C.B."/>
            <person name="Ebling H."/>
            <person name="Edwards K."/>
            <person name="Eickbush T."/>
            <person name="Evans J.D."/>
            <person name="Filipski A."/>
            <person name="Findeiss S."/>
            <person name="Freyhult E."/>
            <person name="Fulton L."/>
            <person name="Fulton R."/>
            <person name="Garcia A.C."/>
            <person name="Gardiner A."/>
            <person name="Garfield D.A."/>
            <person name="Garvin B.E."/>
            <person name="Gibson G."/>
            <person name="Gilbert D."/>
            <person name="Gnerre S."/>
            <person name="Godfrey J."/>
            <person name="Good R."/>
            <person name="Gotea V."/>
            <person name="Gravely B."/>
            <person name="Greenberg A.J."/>
            <person name="Griffiths-Jones S."/>
            <person name="Gross S."/>
            <person name="Guigo R."/>
            <person name="Gustafson E.A."/>
            <person name="Haerty W."/>
            <person name="Hahn M.W."/>
            <person name="Halligan D.L."/>
            <person name="Halpern A.L."/>
            <person name="Halter G.M."/>
            <person name="Han M.V."/>
            <person name="Heger A."/>
            <person name="Hillier L."/>
            <person name="Hinrichs A.S."/>
            <person name="Holmes I."/>
            <person name="Hoskins R.A."/>
            <person name="Hubisz M.J."/>
            <person name="Hultmark D."/>
            <person name="Huntley M.A."/>
            <person name="Jaffe D.B."/>
            <person name="Jagadeeshan S."/>
            <person name="Jeck W.R."/>
            <person name="Johnson J."/>
            <person name="Jones C.D."/>
            <person name="Jordan W.C."/>
            <person name="Karpen G.H."/>
            <person name="Kataoka E."/>
            <person name="Keightley P.D."/>
            <person name="Kheradpour P."/>
            <person name="Kirkness E.F."/>
            <person name="Koerich L.B."/>
            <person name="Kristiansen K."/>
            <person name="Kudrna D."/>
            <person name="Kulathinal R.J."/>
            <person name="Kumar S."/>
            <person name="Kwok R."/>
            <person name="Lander E."/>
            <person name="Langley C.H."/>
            <person name="Lapoint R."/>
            <person name="Lazzaro B.P."/>
            <person name="Lee S.J."/>
            <person name="Levesque L."/>
            <person name="Li R."/>
            <person name="Lin C.F."/>
            <person name="Lin M.F."/>
            <person name="Lindblad-Toh K."/>
            <person name="Llopart A."/>
            <person name="Long M."/>
            <person name="Low L."/>
            <person name="Lozovsky E."/>
            <person name="Lu J."/>
            <person name="Luo M."/>
            <person name="Machado C.A."/>
            <person name="Makalowski W."/>
            <person name="Marzo M."/>
            <person name="Matsuda M."/>
            <person name="Matzkin L."/>
            <person name="McAllister B."/>
            <person name="McBride C.S."/>
            <person name="McKernan B."/>
            <person name="McKernan K."/>
            <person name="Mendez-Lago M."/>
            <person name="Minx P."/>
            <person name="Mollenhauer M.U."/>
            <person name="Montooth K."/>
            <person name="Mount S.M."/>
            <person name="Mu X."/>
            <person name="Myers E."/>
            <person name="Negre B."/>
            <person name="Newfeld S."/>
            <person name="Nielsen R."/>
            <person name="Noor M.A."/>
            <person name="O'Grady P."/>
            <person name="Pachter L."/>
            <person name="Papaceit M."/>
            <person name="Parisi M.J."/>
            <person name="Parisi M."/>
            <person name="Parts L."/>
            <person name="Pedersen J.S."/>
            <person name="Pesole G."/>
            <person name="Phillippy A.M."/>
            <person name="Ponting C.P."/>
            <person name="Pop M."/>
            <person name="Porcelli D."/>
            <person name="Powell J.R."/>
            <person name="Prohaska S."/>
            <person name="Pruitt K."/>
            <person name="Puig M."/>
            <person name="Quesneville H."/>
            <person name="Ram K.R."/>
            <person name="Rand D."/>
            <person name="Rasmussen M.D."/>
            <person name="Reed L.K."/>
            <person name="Reenan R."/>
            <person name="Reily A."/>
            <person name="Remington K.A."/>
            <person name="Rieger T.T."/>
            <person name="Ritchie M.G."/>
            <person name="Robin C."/>
            <person name="Rogers Y.H."/>
            <person name="Rohde C."/>
            <person name="Rozas J."/>
            <person name="Rubenfield M.J."/>
            <person name="Ruiz A."/>
            <person name="Russo S."/>
            <person name="Salzberg S.L."/>
            <person name="Sanchez-Gracia A."/>
            <person name="Saranga D.J."/>
            <person name="Sato H."/>
            <person name="Schaeffer S.W."/>
            <person name="Schatz M.C."/>
            <person name="Schlenke T."/>
            <person name="Schwartz R."/>
            <person name="Segarra C."/>
            <person name="Singh R.S."/>
            <person name="Sirot L."/>
            <person name="Sirota M."/>
            <person name="Sisneros N.B."/>
            <person name="Smith C.D."/>
            <person name="Smith T.F."/>
            <person name="Spieth J."/>
            <person name="Stage D.E."/>
            <person name="Stark A."/>
            <person name="Stephan W."/>
            <person name="Strausberg R.L."/>
            <person name="Strempel S."/>
            <person name="Sturgill D."/>
            <person name="Sutton G."/>
            <person name="Sutton G.G."/>
            <person name="Tao W."/>
            <person name="Teichmann S."/>
            <person name="Tobari Y.N."/>
            <person name="Tomimura Y."/>
            <person name="Tsolas J.M."/>
            <person name="Valente V.L."/>
            <person name="Venter E."/>
            <person name="Venter J.C."/>
            <person name="Vicario S."/>
            <person name="Vieira F.G."/>
            <person name="Vilella A.J."/>
            <person name="Villasante A."/>
            <person name="Walenz B."/>
            <person name="Wang J."/>
            <person name="Wasserman M."/>
            <person name="Watts T."/>
            <person name="Wilson D."/>
            <person name="Wilson R.K."/>
            <person name="Wing R.A."/>
            <person name="Wolfner M.F."/>
            <person name="Wong A."/>
            <person name="Wong G.K."/>
            <person name="Wu C.I."/>
            <person name="Wu G."/>
            <person name="Yamamoto D."/>
            <person name="Yang H.P."/>
            <person name="Yang S.P."/>
            <person name="Yorke J.A."/>
            <person name="Yoshida K."/>
            <person name="Zdobnov E."/>
            <person name="Zhang P."/>
            <person name="Zhang Y."/>
            <person name="Zimin A.V."/>
            <person name="Baldwin J."/>
            <person name="Abdouelleil A."/>
            <person name="Abdulkadir J."/>
            <person name="Abebe A."/>
            <person name="Abera B."/>
            <person name="Abreu J."/>
            <person name="Acer S.C."/>
            <person name="Aftuck L."/>
            <person name="Alexander A."/>
            <person name="An P."/>
            <person name="Anderson E."/>
            <person name="Anderson S."/>
            <person name="Arachi H."/>
            <person name="Azer M."/>
            <person name="Bachantsang P."/>
            <person name="Barry A."/>
            <person name="Bayul T."/>
            <person name="Berlin A."/>
            <person name="Bessette D."/>
            <person name="Bloom T."/>
            <person name="Blye J."/>
            <person name="Boguslavskiy L."/>
            <person name="Bonnet C."/>
            <person name="Boukhgalter B."/>
            <person name="Bourzgui I."/>
            <person name="Brown A."/>
            <person name="Cahill P."/>
            <person name="Channer S."/>
            <person name="Cheshatsang Y."/>
            <person name="Chuda L."/>
            <person name="Citroen M."/>
            <person name="Collymore A."/>
            <person name="Cooke P."/>
            <person name="Costello M."/>
            <person name="D'Aco K."/>
            <person name="Daza R."/>
            <person name="De Haan G."/>
            <person name="DeGray S."/>
            <person name="DeMaso C."/>
            <person name="Dhargay N."/>
            <person name="Dooley K."/>
            <person name="Dooley E."/>
            <person name="Doricent M."/>
            <person name="Dorje P."/>
            <person name="Dorjee K."/>
            <person name="Dupes A."/>
            <person name="Elong R."/>
            <person name="Falk J."/>
            <person name="Farina A."/>
            <person name="Faro S."/>
            <person name="Ferguson D."/>
            <person name="Fisher S."/>
            <person name="Foley C.D."/>
            <person name="Franke A."/>
            <person name="Friedrich D."/>
            <person name="Gadbois L."/>
            <person name="Gearin G."/>
            <person name="Gearin C.R."/>
            <person name="Giannoukos G."/>
            <person name="Goode T."/>
            <person name="Graham J."/>
            <person name="Grandbois E."/>
            <person name="Grewal S."/>
            <person name="Gyaltsen K."/>
            <person name="Hafez N."/>
            <person name="Hagos B."/>
            <person name="Hall J."/>
            <person name="Henson C."/>
            <person name="Hollinger A."/>
            <person name="Honan T."/>
            <person name="Huard M.D."/>
            <person name="Hughes L."/>
            <person name="Hurhula B."/>
            <person name="Husby M.E."/>
            <person name="Kamat A."/>
            <person name="Kanga B."/>
            <person name="Kashin S."/>
            <person name="Khazanovich D."/>
            <person name="Kisner P."/>
            <person name="Lance K."/>
            <person name="Lara M."/>
            <person name="Lee W."/>
            <person name="Lennon N."/>
            <person name="Letendre F."/>
            <person name="LeVine R."/>
            <person name="Lipovsky A."/>
            <person name="Liu X."/>
            <person name="Liu J."/>
            <person name="Liu S."/>
            <person name="Lokyitsang T."/>
            <person name="Lokyitsang Y."/>
            <person name="Lubonja R."/>
            <person name="Lui A."/>
            <person name="MacDonald P."/>
            <person name="Magnisalis V."/>
            <person name="Maru K."/>
            <person name="Matthews C."/>
            <person name="McCusker W."/>
            <person name="McDonough S."/>
            <person name="Mehta T."/>
            <person name="Meldrim J."/>
            <person name="Meneus L."/>
            <person name="Mihai O."/>
            <person name="Mihalev A."/>
            <person name="Mihova T."/>
            <person name="Mittelman R."/>
            <person name="Mlenga V."/>
            <person name="Montmayeur A."/>
            <person name="Mulrain L."/>
            <person name="Navidi A."/>
            <person name="Naylor J."/>
            <person name="Negash T."/>
            <person name="Nguyen T."/>
            <person name="Nguyen N."/>
            <person name="Nicol R."/>
            <person name="Norbu C."/>
            <person name="Norbu N."/>
            <person name="Novod N."/>
            <person name="O'Neill B."/>
            <person name="Osman S."/>
            <person name="Markiewicz E."/>
            <person name="Oyono O.L."/>
            <person name="Patti C."/>
            <person name="Phunkhang P."/>
            <person name="Pierre F."/>
            <person name="Priest M."/>
            <person name="Raghuraman S."/>
            <person name="Rege F."/>
            <person name="Reyes R."/>
            <person name="Rise C."/>
            <person name="Rogov P."/>
            <person name="Ross K."/>
            <person name="Ryan E."/>
            <person name="Settipalli S."/>
            <person name="Shea T."/>
            <person name="Sherpa N."/>
            <person name="Shi L."/>
            <person name="Shih D."/>
            <person name="Sparrow T."/>
            <person name="Spaulding J."/>
            <person name="Stalker J."/>
            <person name="Stange-Thomann N."/>
            <person name="Stavropoulos S."/>
            <person name="Stone C."/>
            <person name="Strader C."/>
            <person name="Tesfaye S."/>
            <person name="Thomson T."/>
            <person name="Thoulutsang Y."/>
            <person name="Thoulutsang D."/>
            <person name="Topham K."/>
            <person name="Topping I."/>
            <person name="Tsamla T."/>
            <person name="Vassiliev H."/>
            <person name="Vo A."/>
            <person name="Wangchuk T."/>
            <person name="Wangdi T."/>
            <person name="Weiand M."/>
            <person name="Wilkinson J."/>
            <person name="Wilson A."/>
            <person name="Yadav S."/>
            <person name="Young G."/>
            <person name="Yu Q."/>
            <person name="Zembek L."/>
            <person name="Zhong D."/>
            <person name="Zimmer A."/>
            <person name="Zwirko Z."/>
            <person name="Jaffe D.B."/>
            <person name="Alvarez P."/>
            <person name="Brockman W."/>
            <person name="Butler J."/>
            <person name="Chin C."/>
            <person name="Gnerre S."/>
            <person name="Grabherr M."/>
            <person name="Kleber M."/>
            <person name="Mauceli E."/>
            <person name="MacCallum I."/>
        </authorList>
    </citation>
    <scope>NUCLEOTIDE SEQUENCE [LARGE SCALE GENOMIC DNA]</scope>
    <source>
        <strain evidence="9">Tucson 14030-0811.24</strain>
    </source>
</reference>
<dbReference type="PROSITE" id="PS50960">
    <property type="entry name" value="HTH_PSQ"/>
    <property type="match status" value="2"/>
</dbReference>
<evidence type="ECO:0000256" key="2">
    <source>
        <dbReference type="ARBA" id="ARBA00023125"/>
    </source>
</evidence>
<accession>B4MIR4</accession>
<evidence type="ECO:0000259" key="6">
    <source>
        <dbReference type="PROSITE" id="PS50097"/>
    </source>
</evidence>
<proteinExistence type="predicted"/>
<evidence type="ECO:0000256" key="4">
    <source>
        <dbReference type="PROSITE-ProRule" id="PRU00320"/>
    </source>
</evidence>
<feature type="compositionally biased region" description="Low complexity" evidence="5">
    <location>
        <begin position="848"/>
        <end position="886"/>
    </location>
</feature>
<evidence type="ECO:0000256" key="1">
    <source>
        <dbReference type="ARBA" id="ARBA00004123"/>
    </source>
</evidence>
<dbReference type="SMR" id="B4MIR4"/>
<dbReference type="SUPFAM" id="SSF54695">
    <property type="entry name" value="POZ domain"/>
    <property type="match status" value="1"/>
</dbReference>
<evidence type="ECO:0000256" key="5">
    <source>
        <dbReference type="SAM" id="MobiDB-lite"/>
    </source>
</evidence>
<dbReference type="Gene3D" id="1.10.10.60">
    <property type="entry name" value="Homeodomain-like"/>
    <property type="match status" value="4"/>
</dbReference>
<comment type="subcellular location">
    <subcellularLocation>
        <location evidence="1 4">Nucleus</location>
    </subcellularLocation>
</comment>
<keyword evidence="3 4" id="KW-0539">Nucleus</keyword>
<dbReference type="Pfam" id="PF00651">
    <property type="entry name" value="BTB"/>
    <property type="match status" value="1"/>
</dbReference>
<evidence type="ECO:0000313" key="8">
    <source>
        <dbReference type="EMBL" id="EDW72003.2"/>
    </source>
</evidence>
<feature type="compositionally biased region" description="Low complexity" evidence="5">
    <location>
        <begin position="169"/>
        <end position="184"/>
    </location>
</feature>
<feature type="region of interest" description="Disordered" evidence="5">
    <location>
        <begin position="163"/>
        <end position="184"/>
    </location>
</feature>
<feature type="region of interest" description="Disordered" evidence="5">
    <location>
        <begin position="412"/>
        <end position="451"/>
    </location>
</feature>